<comment type="catalytic activity">
    <reaction evidence="5">
        <text>[protein]-C-terminal S-[(2E,6E)-farnesyl]-L-cysteine + S-adenosyl-L-methionine = [protein]-C-terminal S-[(2E,6E)-farnesyl]-L-cysteine methyl ester + S-adenosyl-L-homocysteine</text>
        <dbReference type="Rhea" id="RHEA:21672"/>
        <dbReference type="Rhea" id="RHEA-COMP:12125"/>
        <dbReference type="Rhea" id="RHEA-COMP:12126"/>
        <dbReference type="ChEBI" id="CHEBI:57856"/>
        <dbReference type="ChEBI" id="CHEBI:59789"/>
        <dbReference type="ChEBI" id="CHEBI:90510"/>
        <dbReference type="ChEBI" id="CHEBI:90511"/>
        <dbReference type="EC" id="2.1.1.100"/>
    </reaction>
</comment>
<keyword evidence="3" id="KW-1133">Transmembrane helix</keyword>
<organism evidence="6 7">
    <name type="scientific">Quercus suber</name>
    <name type="common">Cork oak</name>
    <dbReference type="NCBI Taxonomy" id="58331"/>
    <lineage>
        <taxon>Eukaryota</taxon>
        <taxon>Viridiplantae</taxon>
        <taxon>Streptophyta</taxon>
        <taxon>Embryophyta</taxon>
        <taxon>Tracheophyta</taxon>
        <taxon>Spermatophyta</taxon>
        <taxon>Magnoliopsida</taxon>
        <taxon>eudicotyledons</taxon>
        <taxon>Gunneridae</taxon>
        <taxon>Pentapetalae</taxon>
        <taxon>rosids</taxon>
        <taxon>fabids</taxon>
        <taxon>Fagales</taxon>
        <taxon>Fagaceae</taxon>
        <taxon>Quercus</taxon>
    </lineage>
</organism>
<evidence type="ECO:0000256" key="4">
    <source>
        <dbReference type="ARBA" id="ARBA00023136"/>
    </source>
</evidence>
<dbReference type="EC" id="2.1.1.100" evidence="5"/>
<name>A0AAW0IR70_QUESU</name>
<dbReference type="GO" id="GO:0032259">
    <property type="term" value="P:methylation"/>
    <property type="evidence" value="ECO:0007669"/>
    <property type="project" value="UniProtKB-KW"/>
</dbReference>
<dbReference type="InterPro" id="IPR007269">
    <property type="entry name" value="ICMT_MeTrfase"/>
</dbReference>
<keyword evidence="7" id="KW-1185">Reference proteome</keyword>
<proteinExistence type="inferred from homology"/>
<keyword evidence="5" id="KW-0808">Transferase</keyword>
<protein>
    <recommendedName>
        <fullName evidence="5">Protein-S-isoprenylcysteine O-methyltransferase</fullName>
        <ecNumber evidence="5">2.1.1.100</ecNumber>
    </recommendedName>
</protein>
<dbReference type="GO" id="GO:0005789">
    <property type="term" value="C:endoplasmic reticulum membrane"/>
    <property type="evidence" value="ECO:0007669"/>
    <property type="project" value="UniProtKB-SubCell"/>
</dbReference>
<keyword evidence="5" id="KW-0256">Endoplasmic reticulum</keyword>
<dbReference type="PANTHER" id="PTHR12714:SF9">
    <property type="entry name" value="PROTEIN-S-ISOPRENYLCYSTEINE O-METHYLTRANSFERASE"/>
    <property type="match status" value="1"/>
</dbReference>
<dbReference type="AlphaFoldDB" id="A0AAW0IR70"/>
<dbReference type="Proteomes" id="UP000237347">
    <property type="component" value="Unassembled WGS sequence"/>
</dbReference>
<evidence type="ECO:0000256" key="5">
    <source>
        <dbReference type="RuleBase" id="RU362022"/>
    </source>
</evidence>
<comment type="caution">
    <text evidence="6">The sequence shown here is derived from an EMBL/GenBank/DDBJ whole genome shotgun (WGS) entry which is preliminary data.</text>
</comment>
<keyword evidence="5" id="KW-0489">Methyltransferase</keyword>
<evidence type="ECO:0000313" key="6">
    <source>
        <dbReference type="EMBL" id="KAK7817024.1"/>
    </source>
</evidence>
<gene>
    <name evidence="6" type="primary">ICMTA</name>
    <name evidence="6" type="ORF">CFP56_043405</name>
</gene>
<keyword evidence="2" id="KW-0812">Transmembrane</keyword>
<accession>A0AAW0IR70</accession>
<comment type="similarity">
    <text evidence="5">Belongs to the class VI-like SAM-binding methyltransferase superfamily. Isoprenylcysteine carboxyl methyltransferase family.</text>
</comment>
<evidence type="ECO:0000256" key="1">
    <source>
        <dbReference type="ARBA" id="ARBA00004141"/>
    </source>
</evidence>
<dbReference type="GO" id="GO:0004671">
    <property type="term" value="F:protein C-terminal S-isoprenylcysteine carboxyl O-methyltransferase activity"/>
    <property type="evidence" value="ECO:0007669"/>
    <property type="project" value="UniProtKB-EC"/>
</dbReference>
<comment type="cofactor">
    <cofactor evidence="5">
        <name>Zn(2+)</name>
        <dbReference type="ChEBI" id="CHEBI:29105"/>
    </cofactor>
    <text evidence="5">Divalent metal cations. Probably Zn(2+).</text>
</comment>
<dbReference type="EMBL" id="PKMF04000907">
    <property type="protein sequence ID" value="KAK7817024.1"/>
    <property type="molecule type" value="Genomic_DNA"/>
</dbReference>
<sequence length="151" mass="17280">MDEGCHSTPYEKGRLWEISFFKRLWGDLEIQFFILMLYSPAASSGLQLAPKQKTISWQCSSHCWSTSLKIFIFPGLKEHWWGSNLGLAVVIVGEIVRKTSIIIADQAITHLIRINHEGHHKLITHGIYRCVRHPRHCGFSIWSVGTQINAL</sequence>
<evidence type="ECO:0000256" key="2">
    <source>
        <dbReference type="ARBA" id="ARBA00022692"/>
    </source>
</evidence>
<comment type="subcellular location">
    <subcellularLocation>
        <location evidence="5">Endoplasmic reticulum membrane</location>
        <topology evidence="5">Multi-pass membrane protein</topology>
    </subcellularLocation>
    <subcellularLocation>
        <location evidence="1">Membrane</location>
        <topology evidence="1">Multi-pass membrane protein</topology>
    </subcellularLocation>
</comment>
<reference evidence="6 7" key="1">
    <citation type="journal article" date="2018" name="Sci. Data">
        <title>The draft genome sequence of cork oak.</title>
        <authorList>
            <person name="Ramos A.M."/>
            <person name="Usie A."/>
            <person name="Barbosa P."/>
            <person name="Barros P.M."/>
            <person name="Capote T."/>
            <person name="Chaves I."/>
            <person name="Simoes F."/>
            <person name="Abreu I."/>
            <person name="Carrasquinho I."/>
            <person name="Faro C."/>
            <person name="Guimaraes J.B."/>
            <person name="Mendonca D."/>
            <person name="Nobrega F."/>
            <person name="Rodrigues L."/>
            <person name="Saibo N.J.M."/>
            <person name="Varela M.C."/>
            <person name="Egas C."/>
            <person name="Matos J."/>
            <person name="Miguel C.M."/>
            <person name="Oliveira M.M."/>
            <person name="Ricardo C.P."/>
            <person name="Goncalves S."/>
        </authorList>
    </citation>
    <scope>NUCLEOTIDE SEQUENCE [LARGE SCALE GENOMIC DNA]</scope>
    <source>
        <strain evidence="7">cv. HL8</strain>
        <tissue evidence="6">Leaves</tissue>
    </source>
</reference>
<dbReference type="Pfam" id="PF04140">
    <property type="entry name" value="ICMT"/>
    <property type="match status" value="1"/>
</dbReference>
<dbReference type="Gene3D" id="1.20.120.1630">
    <property type="match status" value="1"/>
</dbReference>
<evidence type="ECO:0000256" key="3">
    <source>
        <dbReference type="ARBA" id="ARBA00022989"/>
    </source>
</evidence>
<dbReference type="PANTHER" id="PTHR12714">
    <property type="entry name" value="PROTEIN-S ISOPRENYLCYSTEINE O-METHYLTRANSFERASE"/>
    <property type="match status" value="1"/>
</dbReference>
<evidence type="ECO:0000313" key="7">
    <source>
        <dbReference type="Proteomes" id="UP000237347"/>
    </source>
</evidence>
<keyword evidence="4" id="KW-0472">Membrane</keyword>
<keyword evidence="5" id="KW-0949">S-adenosyl-L-methionine</keyword>